<organism evidence="1 2">
    <name type="scientific">Streptomyces koyangensis</name>
    <dbReference type="NCBI Taxonomy" id="188770"/>
    <lineage>
        <taxon>Bacteria</taxon>
        <taxon>Bacillati</taxon>
        <taxon>Actinomycetota</taxon>
        <taxon>Actinomycetes</taxon>
        <taxon>Kitasatosporales</taxon>
        <taxon>Streptomycetaceae</taxon>
        <taxon>Streptomyces</taxon>
        <taxon>Streptomyces aurantiacus group</taxon>
    </lineage>
</organism>
<dbReference type="KEGG" id="sky:D0C37_30820"/>
<reference evidence="1 2" key="1">
    <citation type="submission" date="2018-08" db="EMBL/GenBank/DDBJ databases">
        <authorList>
            <person name="Ferrada E.E."/>
            <person name="Latorre B.A."/>
        </authorList>
    </citation>
    <scope>NUCLEOTIDE SEQUENCE [LARGE SCALE GENOMIC DNA]</scope>
    <source>
        <strain evidence="1 2">VK-A60T</strain>
    </source>
</reference>
<proteinExistence type="predicted"/>
<dbReference type="RefSeq" id="WP_101281169.1">
    <property type="nucleotide sequence ID" value="NZ_CP031742.1"/>
</dbReference>
<dbReference type="AlphaFoldDB" id="A0A385DKU8"/>
<gene>
    <name evidence="1" type="ORF">D0C37_30820</name>
</gene>
<dbReference type="Proteomes" id="UP000259636">
    <property type="component" value="Chromosome"/>
</dbReference>
<evidence type="ECO:0000313" key="1">
    <source>
        <dbReference type="EMBL" id="AXQ58569.1"/>
    </source>
</evidence>
<evidence type="ECO:0000313" key="2">
    <source>
        <dbReference type="Proteomes" id="UP000259636"/>
    </source>
</evidence>
<dbReference type="EMBL" id="CP031742">
    <property type="protein sequence ID" value="AXQ58569.1"/>
    <property type="molecule type" value="Genomic_DNA"/>
</dbReference>
<name>A0A385DKU8_9ACTN</name>
<accession>A0A385DKU8</accession>
<sequence length="226" mass="23860">MDRSGDEPAEELLTLIGVHRTTVREGLGDERYALLLARLEALAAVPSDDTMAVRRAYQYVRHVLLDLPYDHPVRDAVGASRLTVVAPGPRVAVGARELMVLLSAPPPAGSGAALGTTDELLGAAALSADEVRARSGAGAPPRGLIRLPDPVGGDRYPEFQFREDGGSPHEVVLEINRLLLADLDPWGAAAWWLSGNTWLGGTPASLLGQLPDERLVAAATALVEGD</sequence>
<dbReference type="GeneID" id="300118514"/>
<protein>
    <submittedName>
        <fullName evidence="1">Uncharacterized protein</fullName>
    </submittedName>
</protein>